<keyword evidence="2" id="KW-1185">Reference proteome</keyword>
<dbReference type="GO" id="GO:0016740">
    <property type="term" value="F:transferase activity"/>
    <property type="evidence" value="ECO:0007669"/>
    <property type="project" value="UniProtKB-KW"/>
</dbReference>
<dbReference type="KEGG" id="mmas:MYMAC_001859"/>
<keyword evidence="1" id="KW-0808">Transferase</keyword>
<dbReference type="AlphaFoldDB" id="A0A250JS22"/>
<sequence length="67" mass="7470">MAALIDAAEAAGFWKLVSHVLVENSASRVLLHTVGFREAGIYRRHAKLAGEWKDVVIVERRLDAAQR</sequence>
<gene>
    <name evidence="1" type="ORF">MYMAC_001859</name>
</gene>
<reference evidence="1 2" key="1">
    <citation type="submission" date="2017-06" db="EMBL/GenBank/DDBJ databases">
        <title>Sequencing and comparative analysis of myxobacterial genomes.</title>
        <authorList>
            <person name="Rupp O."/>
            <person name="Goesmann A."/>
            <person name="Sogaard-Andersen L."/>
        </authorList>
    </citation>
    <scope>NUCLEOTIDE SEQUENCE [LARGE SCALE GENOMIC DNA]</scope>
    <source>
        <strain evidence="1 2">DSM 14697</strain>
    </source>
</reference>
<dbReference type="EMBL" id="CP022203">
    <property type="protein sequence ID" value="ATB46267.1"/>
    <property type="molecule type" value="Genomic_DNA"/>
</dbReference>
<accession>A0A250JS22</accession>
<dbReference type="SUPFAM" id="SSF55729">
    <property type="entry name" value="Acyl-CoA N-acyltransferases (Nat)"/>
    <property type="match status" value="1"/>
</dbReference>
<evidence type="ECO:0000313" key="2">
    <source>
        <dbReference type="Proteomes" id="UP000217343"/>
    </source>
</evidence>
<protein>
    <submittedName>
        <fullName evidence="1">GCN5 family acetyltransferase</fullName>
    </submittedName>
</protein>
<name>A0A250JS22_9BACT</name>
<organism evidence="1 2">
    <name type="scientific">Corallococcus macrosporus DSM 14697</name>
    <dbReference type="NCBI Taxonomy" id="1189310"/>
    <lineage>
        <taxon>Bacteria</taxon>
        <taxon>Pseudomonadati</taxon>
        <taxon>Myxococcota</taxon>
        <taxon>Myxococcia</taxon>
        <taxon>Myxococcales</taxon>
        <taxon>Cystobacterineae</taxon>
        <taxon>Myxococcaceae</taxon>
        <taxon>Corallococcus</taxon>
    </lineage>
</organism>
<evidence type="ECO:0000313" key="1">
    <source>
        <dbReference type="EMBL" id="ATB46267.1"/>
    </source>
</evidence>
<dbReference type="Proteomes" id="UP000217343">
    <property type="component" value="Chromosome"/>
</dbReference>
<proteinExistence type="predicted"/>
<dbReference type="InterPro" id="IPR016181">
    <property type="entry name" value="Acyl_CoA_acyltransferase"/>
</dbReference>
<dbReference type="Gene3D" id="3.40.630.30">
    <property type="match status" value="1"/>
</dbReference>